<proteinExistence type="predicted"/>
<name>A0A1I8EQL5_WUCBA</name>
<organism evidence="1">
    <name type="scientific">Wuchereria bancrofti</name>
    <dbReference type="NCBI Taxonomy" id="6293"/>
    <lineage>
        <taxon>Eukaryota</taxon>
        <taxon>Metazoa</taxon>
        <taxon>Ecdysozoa</taxon>
        <taxon>Nematoda</taxon>
        <taxon>Chromadorea</taxon>
        <taxon>Rhabditida</taxon>
        <taxon>Spirurina</taxon>
        <taxon>Spiruromorpha</taxon>
        <taxon>Filarioidea</taxon>
        <taxon>Onchocercidae</taxon>
        <taxon>Wuchereria</taxon>
    </lineage>
</organism>
<accession>A0A1I8EQL5</accession>
<evidence type="ECO:0000313" key="1">
    <source>
        <dbReference type="WBParaSite" id="maker-PairedContig_407-snap-gene-2.38-mRNA-1"/>
    </source>
</evidence>
<dbReference type="AlphaFoldDB" id="A0A1I8EQL5"/>
<reference evidence="1" key="1">
    <citation type="submission" date="2016-11" db="UniProtKB">
        <authorList>
            <consortium name="WormBaseParasite"/>
        </authorList>
    </citation>
    <scope>IDENTIFICATION</scope>
    <source>
        <strain evidence="1">pt0022</strain>
    </source>
</reference>
<dbReference type="WBParaSite" id="maker-PairedContig_407-snap-gene-2.38-mRNA-1">
    <property type="protein sequence ID" value="maker-PairedContig_407-snap-gene-2.38-mRNA-1"/>
    <property type="gene ID" value="maker-PairedContig_407-snap-gene-2.38"/>
</dbReference>
<sequence>IGEQKSQQCQLLIKLLRILHFRRFVSNRWTLELAAIVSNCKQLLRTVFTTTSFHPPQNGYEERKAYIILDIAAFFRKRSVGCAEEPHIDSNATLYRLITVHRILM</sequence>
<protein>
    <submittedName>
        <fullName evidence="1">Uncharacterized protein</fullName>
    </submittedName>
</protein>